<evidence type="ECO:0000313" key="2">
    <source>
        <dbReference type="Proteomes" id="UP001499909"/>
    </source>
</evidence>
<evidence type="ECO:0000313" key="1">
    <source>
        <dbReference type="EMBL" id="GAA3922586.1"/>
    </source>
</evidence>
<accession>A0ABP7MJM6</accession>
<protein>
    <submittedName>
        <fullName evidence="1">Uncharacterized protein</fullName>
    </submittedName>
</protein>
<organism evidence="1 2">
    <name type="scientific">Hymenobacter algoricola</name>
    <dbReference type="NCBI Taxonomy" id="486267"/>
    <lineage>
        <taxon>Bacteria</taxon>
        <taxon>Pseudomonadati</taxon>
        <taxon>Bacteroidota</taxon>
        <taxon>Cytophagia</taxon>
        <taxon>Cytophagales</taxon>
        <taxon>Hymenobacteraceae</taxon>
        <taxon>Hymenobacter</taxon>
    </lineage>
</organism>
<dbReference type="Proteomes" id="UP001499909">
    <property type="component" value="Unassembled WGS sequence"/>
</dbReference>
<reference evidence="2" key="1">
    <citation type="journal article" date="2019" name="Int. J. Syst. Evol. Microbiol.">
        <title>The Global Catalogue of Microorganisms (GCM) 10K type strain sequencing project: providing services to taxonomists for standard genome sequencing and annotation.</title>
        <authorList>
            <consortium name="The Broad Institute Genomics Platform"/>
            <consortium name="The Broad Institute Genome Sequencing Center for Infectious Disease"/>
            <person name="Wu L."/>
            <person name="Ma J."/>
        </authorList>
    </citation>
    <scope>NUCLEOTIDE SEQUENCE [LARGE SCALE GENOMIC DNA]</scope>
    <source>
        <strain evidence="2">JCM 17214</strain>
    </source>
</reference>
<proteinExistence type="predicted"/>
<gene>
    <name evidence="1" type="ORF">GCM10022406_05900</name>
</gene>
<sequence>MGAAAQQRETFPGGAALLPEAQLEIALSGNDYLLTSFSLVGATRRYSTLGVEFGQFRVGYEHFWTDHWSGGATVRYVPQGNQGNGELLGLPGIVTPGVLVRHLGKVGPISLGQRLGLEYALGNNLVGESQFYNRALVRLRLDAEHVFALNKIALRPRLAYEAAAYLRLQRNEEQLKERVIDFGSLRAEVGGRLSPYFDVTPWVAYQTAYRNSLPFFDAQGNQVSGGKVNYVTPAVGLDLRLTVGANAAAAERQALPTQH</sequence>
<dbReference type="EMBL" id="BAABDH010000012">
    <property type="protein sequence ID" value="GAA3922586.1"/>
    <property type="molecule type" value="Genomic_DNA"/>
</dbReference>
<comment type="caution">
    <text evidence="1">The sequence shown here is derived from an EMBL/GenBank/DDBJ whole genome shotgun (WGS) entry which is preliminary data.</text>
</comment>
<name>A0ABP7MJM6_9BACT</name>
<keyword evidence="2" id="KW-1185">Reference proteome</keyword>